<proteinExistence type="inferred from homology"/>
<dbReference type="GO" id="GO:0106026">
    <property type="term" value="F:Gly-tRNA(Ala) deacylase activity"/>
    <property type="evidence" value="ECO:0007669"/>
    <property type="project" value="UniProtKB-UniRule"/>
</dbReference>
<dbReference type="GO" id="GO:0043908">
    <property type="term" value="F:Ser(Gly)-tRNA(Ala) hydrolase activity"/>
    <property type="evidence" value="ECO:0007669"/>
    <property type="project" value="UniProtKB-UniRule"/>
</dbReference>
<dbReference type="Proteomes" id="UP000192343">
    <property type="component" value="Unassembled WGS sequence"/>
</dbReference>
<dbReference type="OrthoDB" id="9801395at2"/>
<dbReference type="NCBIfam" id="TIGR00256">
    <property type="entry name" value="D-aminoacyl-tRNA deacylase"/>
    <property type="match status" value="1"/>
</dbReference>
<dbReference type="SUPFAM" id="SSF69500">
    <property type="entry name" value="DTD-like"/>
    <property type="match status" value="1"/>
</dbReference>
<keyword evidence="2" id="KW-0378">Hydrolase</keyword>
<evidence type="ECO:0000256" key="2">
    <source>
        <dbReference type="HAMAP-Rule" id="MF_00518"/>
    </source>
</evidence>
<dbReference type="GO" id="GO:0005737">
    <property type="term" value="C:cytoplasm"/>
    <property type="evidence" value="ECO:0007669"/>
    <property type="project" value="UniProtKB-SubCell"/>
</dbReference>
<protein>
    <recommendedName>
        <fullName evidence="2">D-aminoacyl-tRNA deacylase</fullName>
        <shortName evidence="2">DTD</shortName>
        <ecNumber evidence="2">3.1.1.96</ecNumber>
    </recommendedName>
    <alternativeName>
        <fullName evidence="2">Gly-tRNA(Ala) deacylase</fullName>
        <ecNumber evidence="2">3.1.1.-</ecNumber>
    </alternativeName>
</protein>
<dbReference type="Pfam" id="PF02580">
    <property type="entry name" value="Tyr_Deacylase"/>
    <property type="match status" value="1"/>
</dbReference>
<dbReference type="EMBL" id="MWQY01000017">
    <property type="protein sequence ID" value="ORC33897.1"/>
    <property type="molecule type" value="Genomic_DNA"/>
</dbReference>
<comment type="function">
    <text evidence="2">An aminoacyl-tRNA editing enzyme that deacylates mischarged D-aminoacyl-tRNAs. Also deacylates mischarged glycyl-tRNA(Ala), protecting cells against glycine mischarging by AlaRS. Acts via tRNA-based rather than protein-based catalysis; rejects L-amino acids rather than detecting D-amino acids in the active site. By recycling D-aminoacyl-tRNA to D-amino acids and free tRNA molecules, this enzyme counteracts the toxicity associated with the formation of D-aminoacyl-tRNA entities in vivo and helps enforce protein L-homochirality.</text>
</comment>
<keyword evidence="2" id="KW-0963">Cytoplasm</keyword>
<comment type="catalytic activity">
    <reaction evidence="2">
        <text>a D-aminoacyl-tRNA + H2O = a tRNA + a D-alpha-amino acid + H(+)</text>
        <dbReference type="Rhea" id="RHEA:13953"/>
        <dbReference type="Rhea" id="RHEA-COMP:10123"/>
        <dbReference type="Rhea" id="RHEA-COMP:10124"/>
        <dbReference type="ChEBI" id="CHEBI:15377"/>
        <dbReference type="ChEBI" id="CHEBI:15378"/>
        <dbReference type="ChEBI" id="CHEBI:59871"/>
        <dbReference type="ChEBI" id="CHEBI:78442"/>
        <dbReference type="ChEBI" id="CHEBI:79333"/>
        <dbReference type="EC" id="3.1.1.96"/>
    </reaction>
</comment>
<dbReference type="HAMAP" id="MF_00518">
    <property type="entry name" value="Deacylase_Dtd"/>
    <property type="match status" value="1"/>
</dbReference>
<dbReference type="FunFam" id="3.50.80.10:FF:000001">
    <property type="entry name" value="D-aminoacyl-tRNA deacylase"/>
    <property type="match status" value="1"/>
</dbReference>
<dbReference type="AlphaFoldDB" id="A0A1Y1RV95"/>
<comment type="caution">
    <text evidence="3">The sequence shown here is derived from an EMBL/GenBank/DDBJ whole genome shotgun (WGS) entry which is preliminary data.</text>
</comment>
<feature type="short sequence motif" description="Gly-cisPro motif, important for rejection of L-amino acids" evidence="2">
    <location>
        <begin position="137"/>
        <end position="138"/>
    </location>
</feature>
<comment type="subcellular location">
    <subcellularLocation>
        <location evidence="2">Cytoplasm</location>
    </subcellularLocation>
</comment>
<dbReference type="InterPro" id="IPR023509">
    <property type="entry name" value="DTD-like_sf"/>
</dbReference>
<evidence type="ECO:0000313" key="3">
    <source>
        <dbReference type="EMBL" id="ORC33897.1"/>
    </source>
</evidence>
<dbReference type="EC" id="3.1.1.-" evidence="2"/>
<dbReference type="GO" id="GO:0019478">
    <property type="term" value="P:D-amino acid catabolic process"/>
    <property type="evidence" value="ECO:0007669"/>
    <property type="project" value="UniProtKB-UniRule"/>
</dbReference>
<comment type="subunit">
    <text evidence="2">Homodimer.</text>
</comment>
<dbReference type="InterPro" id="IPR003732">
    <property type="entry name" value="Daa-tRNA_deacyls_DTD"/>
</dbReference>
<name>A0A1Y1RV95_9SPIO</name>
<dbReference type="GO" id="GO:0051500">
    <property type="term" value="F:D-tyrosyl-tRNA(Tyr) deacylase activity"/>
    <property type="evidence" value="ECO:0007669"/>
    <property type="project" value="TreeGrafter"/>
</dbReference>
<evidence type="ECO:0000256" key="1">
    <source>
        <dbReference type="ARBA" id="ARBA00009673"/>
    </source>
</evidence>
<sequence>MRAVVQRTGSARVEVDNRIVGEIGKGLLVYLGIGNEDTEKDLLYLVEKLVNLRIFPDEGGKMNRSVLDVKGGILVVSQFTLYADARKGRRPSYNQAAEPGKAEKLYQKFLDSLGERNIRVSAGIFQAEMNVVSQNEGPVTILLDSQKTF</sequence>
<keyword evidence="2" id="KW-0694">RNA-binding</keyword>
<organism evidence="3 4">
    <name type="scientific">Marispirochaeta aestuarii</name>
    <dbReference type="NCBI Taxonomy" id="1963862"/>
    <lineage>
        <taxon>Bacteria</taxon>
        <taxon>Pseudomonadati</taxon>
        <taxon>Spirochaetota</taxon>
        <taxon>Spirochaetia</taxon>
        <taxon>Spirochaetales</taxon>
        <taxon>Spirochaetaceae</taxon>
        <taxon>Marispirochaeta</taxon>
    </lineage>
</organism>
<comment type="catalytic activity">
    <reaction evidence="2">
        <text>glycyl-tRNA(Ala) + H2O = tRNA(Ala) + glycine + H(+)</text>
        <dbReference type="Rhea" id="RHEA:53744"/>
        <dbReference type="Rhea" id="RHEA-COMP:9657"/>
        <dbReference type="Rhea" id="RHEA-COMP:13640"/>
        <dbReference type="ChEBI" id="CHEBI:15377"/>
        <dbReference type="ChEBI" id="CHEBI:15378"/>
        <dbReference type="ChEBI" id="CHEBI:57305"/>
        <dbReference type="ChEBI" id="CHEBI:78442"/>
        <dbReference type="ChEBI" id="CHEBI:78522"/>
    </reaction>
</comment>
<keyword evidence="4" id="KW-1185">Reference proteome</keyword>
<dbReference type="EC" id="3.1.1.96" evidence="2"/>
<gene>
    <name evidence="2" type="primary">dtd</name>
    <name evidence="3" type="ORF">B4O97_14645</name>
</gene>
<dbReference type="CDD" id="cd00563">
    <property type="entry name" value="Dtyr_deacylase"/>
    <property type="match status" value="1"/>
</dbReference>
<evidence type="ECO:0000313" key="4">
    <source>
        <dbReference type="Proteomes" id="UP000192343"/>
    </source>
</evidence>
<comment type="similarity">
    <text evidence="1 2">Belongs to the DTD family.</text>
</comment>
<dbReference type="GO" id="GO:0000049">
    <property type="term" value="F:tRNA binding"/>
    <property type="evidence" value="ECO:0007669"/>
    <property type="project" value="UniProtKB-UniRule"/>
</dbReference>
<dbReference type="Gene3D" id="3.50.80.10">
    <property type="entry name" value="D-tyrosyl-tRNA(Tyr) deacylase"/>
    <property type="match status" value="1"/>
</dbReference>
<dbReference type="PANTHER" id="PTHR10472:SF5">
    <property type="entry name" value="D-AMINOACYL-TRNA DEACYLASE 1"/>
    <property type="match status" value="1"/>
</dbReference>
<reference evidence="3 4" key="1">
    <citation type="submission" date="2017-03" db="EMBL/GenBank/DDBJ databases">
        <title>Draft Genome sequence of Marispirochaeta sp. strain JC444.</title>
        <authorList>
            <person name="Shivani Y."/>
            <person name="Subhash Y."/>
            <person name="Sasikala C."/>
            <person name="Ramana C."/>
        </authorList>
    </citation>
    <scope>NUCLEOTIDE SEQUENCE [LARGE SCALE GENOMIC DNA]</scope>
    <source>
        <strain evidence="3 4">JC444</strain>
    </source>
</reference>
<dbReference type="PANTHER" id="PTHR10472">
    <property type="entry name" value="D-TYROSYL-TRNA TYR DEACYLASE"/>
    <property type="match status" value="1"/>
</dbReference>
<dbReference type="RefSeq" id="WP_083051929.1">
    <property type="nucleotide sequence ID" value="NZ_MWQY01000017.1"/>
</dbReference>
<dbReference type="STRING" id="1963862.B4O97_14645"/>
<accession>A0A1Y1RV95</accession>
<comment type="domain">
    <text evidence="2">A Gly-cisPro motif from one monomer fits into the active site of the other monomer to allow specific chiral rejection of L-amino acids.</text>
</comment>
<keyword evidence="2" id="KW-0820">tRNA-binding</keyword>